<dbReference type="InterPro" id="IPR032466">
    <property type="entry name" value="Metal_Hydrolase"/>
</dbReference>
<evidence type="ECO:0000256" key="1">
    <source>
        <dbReference type="ARBA" id="ARBA00009820"/>
    </source>
</evidence>
<comment type="caution">
    <text evidence="3">The sequence shown here is derived from an EMBL/GenBank/DDBJ whole genome shotgun (WGS) entry which is preliminary data.</text>
</comment>
<organism evidence="3 4">
    <name type="scientific">Bradyrhizobium australiense</name>
    <dbReference type="NCBI Taxonomy" id="2721161"/>
    <lineage>
        <taxon>Bacteria</taxon>
        <taxon>Pseudomonadati</taxon>
        <taxon>Pseudomonadota</taxon>
        <taxon>Alphaproteobacteria</taxon>
        <taxon>Hyphomicrobiales</taxon>
        <taxon>Nitrobacteraceae</taxon>
        <taxon>Bradyrhizobium</taxon>
    </lineage>
</organism>
<dbReference type="SUPFAM" id="SSF51556">
    <property type="entry name" value="Metallo-dependent hydrolases"/>
    <property type="match status" value="1"/>
</dbReference>
<dbReference type="PANTHER" id="PTHR36842:SF1">
    <property type="entry name" value="PROTEIN TOLB"/>
    <property type="match status" value="1"/>
</dbReference>
<dbReference type="InterPro" id="IPR006311">
    <property type="entry name" value="TAT_signal"/>
</dbReference>
<evidence type="ECO:0000313" key="3">
    <source>
        <dbReference type="EMBL" id="NOJ43955.1"/>
    </source>
</evidence>
<protein>
    <submittedName>
        <fullName evidence="3">Amidohydrolase family protein</fullName>
    </submittedName>
</protein>
<evidence type="ECO:0000259" key="2">
    <source>
        <dbReference type="Pfam" id="PF01979"/>
    </source>
</evidence>
<dbReference type="SUPFAM" id="SSF82171">
    <property type="entry name" value="DPP6 N-terminal domain-like"/>
    <property type="match status" value="1"/>
</dbReference>
<dbReference type="EMBL" id="JAAVLX010000012">
    <property type="protein sequence ID" value="NOJ43955.1"/>
    <property type="molecule type" value="Genomic_DNA"/>
</dbReference>
<dbReference type="InterPro" id="IPR011659">
    <property type="entry name" value="WD40"/>
</dbReference>
<proteinExistence type="inferred from homology"/>
<evidence type="ECO:0000313" key="4">
    <source>
        <dbReference type="Proteomes" id="UP000544122"/>
    </source>
</evidence>
<dbReference type="RefSeq" id="WP_171583137.1">
    <property type="nucleotide sequence ID" value="NZ_JAAVLX010000012.1"/>
</dbReference>
<dbReference type="Pfam" id="PF07676">
    <property type="entry name" value="PD40"/>
    <property type="match status" value="7"/>
</dbReference>
<name>A0A7Y4GXU2_9BRAD</name>
<feature type="domain" description="Amidohydrolase-related" evidence="2">
    <location>
        <begin position="651"/>
        <end position="986"/>
    </location>
</feature>
<dbReference type="Proteomes" id="UP000544122">
    <property type="component" value="Unassembled WGS sequence"/>
</dbReference>
<dbReference type="InterPro" id="IPR011042">
    <property type="entry name" value="6-blade_b-propeller_TolB-like"/>
</dbReference>
<dbReference type="PROSITE" id="PS51318">
    <property type="entry name" value="TAT"/>
    <property type="match status" value="1"/>
</dbReference>
<keyword evidence="4" id="KW-1185">Reference proteome</keyword>
<dbReference type="Gene3D" id="3.30.110.90">
    <property type="entry name" value="Amidohydrolase"/>
    <property type="match status" value="1"/>
</dbReference>
<accession>A0A7Y4GXU2</accession>
<dbReference type="Gene3D" id="1.20.58.520">
    <property type="entry name" value="Amidohydrolase"/>
    <property type="match status" value="1"/>
</dbReference>
<dbReference type="PANTHER" id="PTHR36842">
    <property type="entry name" value="PROTEIN TOLB HOMOLOG"/>
    <property type="match status" value="1"/>
</dbReference>
<dbReference type="AlphaFoldDB" id="A0A7Y4GXU2"/>
<sequence length="1049" mass="115262">MTATPRLGISRRNLLSIGGGAILAPYGASLAPTSASTDEQNYATVVEGTNIAAAVSPDGRTVAFDLAGSLWLVDIGGGAARRLTDEFGDIAQPHWCPDGTEIVFQCYRDGNFHLWTISADGTKLKQLTRGPYDCREASYSPDGRRIAFSSDRGTGYGIYALDRNTGAVESLVDTAAEETEPAWSPDGRKIAFVTNRSSLDVVDEQGNRTTVASVYNSRNIFNPKEIHSPSWSPDGDLTYMIVDNGTVQLHRPRSIIVQGEDVFPFRASWLPTGEFVYTSGGKIRRRRLETAESSVIEFSAQLAIVKPRYKKVRRDFDSVALRPVLGIGSPALSPDGRNIAFRALNDIWTMTIGDRPRRVCRDGFHKSDPAWSPDGRWLSYSSDRGGKLDIWLRDLHTGEDRQLTHLADAAVSGSWSRDGRLIAFLDQAGSLYTIQIESGAVQKVYGPLWEPGRPSWGPDGRTIALAAFKPYSASYREGLSEILTVDRMTGEVEYQSPLPHRSLSTRGDDGPVWSPDGTKIAFVLASVLWVAPVDARCRLTGAPRVINAEVTDAPSWSGDSKTLLYLCNGRLRLLAAEGGQPHSVPLSLEWAMAKPAGRTVLRVGRLWDGRTPELRENVDIVIHSNRIVGIVSQDGNAYGDARIVDARRSTAMPGLMDMHTHRQMQGYSYGDRQGRLWLSLGITTTRSVGAPAYHMVEDRESIESGVRVGPRHFATGEAIDGSRIFYNFMRPVTGQGQLALELQRAEALSYDLVKTYVRLAPELQRDVIAWAHARGLHVTSHYQYPAAAFGVDAVEHLGATSRFGYSRTMSRLGAAYQDVIGVFVHSGITRTPTIFTANALLGEDRSWMDDIRIKTFYPAWEYARLEERASLMAGPDRPVALAALERNVAQIKELLRNGGRIITGTDAPIDFLAISLHLNLRAMVRYGVTPYEALLTATRYPGEFLGEPLGTIAEGALADVAVVDGNPLLRIEDAANVKHVVKNGEVLSVEDLLAPFVAVQVRQHGRNETLPPVRTALNDARFWWHGQEFVENSRVCCCCTATPRLRCTG</sequence>
<comment type="similarity">
    <text evidence="1">Belongs to the TolB family.</text>
</comment>
<keyword evidence="3" id="KW-0378">Hydrolase</keyword>
<dbReference type="InterPro" id="IPR011059">
    <property type="entry name" value="Metal-dep_hydrolase_composite"/>
</dbReference>
<gene>
    <name evidence="3" type="ORF">HCN58_31170</name>
</gene>
<dbReference type="Gene3D" id="2.30.40.10">
    <property type="entry name" value="Urease, subunit C, domain 1"/>
    <property type="match status" value="1"/>
</dbReference>
<dbReference type="Gene3D" id="3.40.50.10910">
    <property type="entry name" value="Amidohydrolase"/>
    <property type="match status" value="1"/>
</dbReference>
<reference evidence="3 4" key="1">
    <citation type="submission" date="2020-03" db="EMBL/GenBank/DDBJ databases">
        <title>Bradyrhizobium diversity isolated from nodules of Indigofera sp.</title>
        <authorList>
            <person name="Klepa M."/>
            <person name="Helene L."/>
            <person name="Hungria M."/>
        </authorList>
    </citation>
    <scope>NUCLEOTIDE SEQUENCE [LARGE SCALE GENOMIC DNA]</scope>
    <source>
        <strain evidence="3 4">WSM 1791</strain>
    </source>
</reference>
<dbReference type="Gene3D" id="2.120.10.30">
    <property type="entry name" value="TolB, C-terminal domain"/>
    <property type="match status" value="2"/>
</dbReference>
<dbReference type="SUPFAM" id="SSF51338">
    <property type="entry name" value="Composite domain of metallo-dependent hydrolases"/>
    <property type="match status" value="1"/>
</dbReference>
<dbReference type="InterPro" id="IPR006680">
    <property type="entry name" value="Amidohydro-rel"/>
</dbReference>
<dbReference type="SUPFAM" id="SSF69304">
    <property type="entry name" value="Tricorn protease N-terminal domain"/>
    <property type="match status" value="1"/>
</dbReference>
<dbReference type="GO" id="GO:0016810">
    <property type="term" value="F:hydrolase activity, acting on carbon-nitrogen (but not peptide) bonds"/>
    <property type="evidence" value="ECO:0007669"/>
    <property type="project" value="InterPro"/>
</dbReference>
<dbReference type="Pfam" id="PF01979">
    <property type="entry name" value="Amidohydro_1"/>
    <property type="match status" value="1"/>
</dbReference>